<dbReference type="AlphaFoldDB" id="H1XNG9"/>
<dbReference type="SUPFAM" id="SSF53756">
    <property type="entry name" value="UDP-Glycosyltransferase/glycogen phosphorylase"/>
    <property type="match status" value="1"/>
</dbReference>
<organism evidence="4 5">
    <name type="scientific">Caldithrix abyssi DSM 13497</name>
    <dbReference type="NCBI Taxonomy" id="880073"/>
    <lineage>
        <taxon>Bacteria</taxon>
        <taxon>Pseudomonadati</taxon>
        <taxon>Calditrichota</taxon>
        <taxon>Calditrichia</taxon>
        <taxon>Calditrichales</taxon>
        <taxon>Calditrichaceae</taxon>
        <taxon>Caldithrix</taxon>
    </lineage>
</organism>
<feature type="domain" description="Glycosyl transferase family 1" evidence="1">
    <location>
        <begin position="187"/>
        <end position="347"/>
    </location>
</feature>
<dbReference type="InterPro" id="IPR001296">
    <property type="entry name" value="Glyco_trans_1"/>
</dbReference>
<dbReference type="Proteomes" id="UP000004671">
    <property type="component" value="Chromosome"/>
</dbReference>
<dbReference type="PANTHER" id="PTHR45947:SF3">
    <property type="entry name" value="SULFOQUINOVOSYL TRANSFERASE SQD2"/>
    <property type="match status" value="1"/>
</dbReference>
<dbReference type="Proteomes" id="UP000183868">
    <property type="component" value="Chromosome"/>
</dbReference>
<proteinExistence type="predicted"/>
<dbReference type="eggNOG" id="COG0438">
    <property type="taxonomic scope" value="Bacteria"/>
</dbReference>
<dbReference type="PANTHER" id="PTHR45947">
    <property type="entry name" value="SULFOQUINOVOSYL TRANSFERASE SQD2"/>
    <property type="match status" value="1"/>
</dbReference>
<keyword evidence="5" id="KW-1185">Reference proteome</keyword>
<feature type="domain" description="Glycosyltransferase subfamily 4-like N-terminal" evidence="2">
    <location>
        <begin position="15"/>
        <end position="178"/>
    </location>
</feature>
<evidence type="ECO:0000313" key="6">
    <source>
        <dbReference type="Proteomes" id="UP000183868"/>
    </source>
</evidence>
<dbReference type="InParanoid" id="H1XNG9"/>
<dbReference type="EMBL" id="CP018099">
    <property type="protein sequence ID" value="APF18102.1"/>
    <property type="molecule type" value="Genomic_DNA"/>
</dbReference>
<dbReference type="STRING" id="880073.Cabys_1353"/>
<dbReference type="OrthoDB" id="9802525at2"/>
<dbReference type="RefSeq" id="WP_006929394.1">
    <property type="nucleotide sequence ID" value="NZ_CM001402.1"/>
</dbReference>
<gene>
    <name evidence="3" type="ORF">Cabys_1353</name>
    <name evidence="4" type="ORF">Calab_2530</name>
</gene>
<evidence type="ECO:0000313" key="3">
    <source>
        <dbReference type="EMBL" id="APF18102.1"/>
    </source>
</evidence>
<evidence type="ECO:0000313" key="4">
    <source>
        <dbReference type="EMBL" id="EHO42140.1"/>
    </source>
</evidence>
<dbReference type="KEGG" id="caby:Cabys_1353"/>
<dbReference type="Gene3D" id="3.40.50.2000">
    <property type="entry name" value="Glycogen Phosphorylase B"/>
    <property type="match status" value="2"/>
</dbReference>
<dbReference type="EMBL" id="CM001402">
    <property type="protein sequence ID" value="EHO42140.1"/>
    <property type="molecule type" value="Genomic_DNA"/>
</dbReference>
<reference evidence="3 6" key="2">
    <citation type="submission" date="2016-11" db="EMBL/GenBank/DDBJ databases">
        <title>Genomic analysis of Caldithrix abyssi and proposal of a novel bacterial phylum Caldithrichaeota.</title>
        <authorList>
            <person name="Kublanov I."/>
            <person name="Sigalova O."/>
            <person name="Gavrilov S."/>
            <person name="Lebedinsky A."/>
            <person name="Ivanova N."/>
            <person name="Daum C."/>
            <person name="Reddy T."/>
            <person name="Klenk H.P."/>
            <person name="Goker M."/>
            <person name="Reva O."/>
            <person name="Miroshnichenko M."/>
            <person name="Kyprides N."/>
            <person name="Woyke T."/>
            <person name="Gelfand M."/>
        </authorList>
    </citation>
    <scope>NUCLEOTIDE SEQUENCE [LARGE SCALE GENOMIC DNA]</scope>
    <source>
        <strain evidence="3 6">LF13</strain>
    </source>
</reference>
<evidence type="ECO:0000259" key="2">
    <source>
        <dbReference type="Pfam" id="PF13439"/>
    </source>
</evidence>
<protein>
    <submittedName>
        <fullName evidence="4">Glycosyl transferase group 1</fullName>
    </submittedName>
    <submittedName>
        <fullName evidence="3">Glycosyltransferase involved in cell wall bisynthesis</fullName>
    </submittedName>
</protein>
<dbReference type="Pfam" id="PF13439">
    <property type="entry name" value="Glyco_transf_4"/>
    <property type="match status" value="1"/>
</dbReference>
<evidence type="ECO:0000259" key="1">
    <source>
        <dbReference type="Pfam" id="PF00534"/>
    </source>
</evidence>
<dbReference type="GO" id="GO:0016757">
    <property type="term" value="F:glycosyltransferase activity"/>
    <property type="evidence" value="ECO:0007669"/>
    <property type="project" value="InterPro"/>
</dbReference>
<dbReference type="Pfam" id="PF00534">
    <property type="entry name" value="Glycos_transf_1"/>
    <property type="match status" value="1"/>
</dbReference>
<evidence type="ECO:0000313" key="5">
    <source>
        <dbReference type="Proteomes" id="UP000004671"/>
    </source>
</evidence>
<name>H1XNG9_CALAY</name>
<dbReference type="CDD" id="cd03814">
    <property type="entry name" value="GT4-like"/>
    <property type="match status" value="1"/>
</dbReference>
<dbReference type="InterPro" id="IPR050194">
    <property type="entry name" value="Glycosyltransferase_grp1"/>
</dbReference>
<sequence length="387" mass="44422">MKIAIFADSLPPNLDGVSRTYLNIFNYFEREGIPFKVFSPFKPPEEFTWANSVHQVPSLPFYLYPKYKIGLPDKQEIFRMLDEFKPDLVHVSSPTFLGQAGLEYSKKNNIPSLAVFHTDFASYFKYYGFAVFENVCWKFLLKFYNQFDRVLVPSRDLLKKLNKRKFKNLELWQRGIDLRLFNPAFRNDAMRKLLSPAGYPILLFVGRLVKEKDLADLVEVNRVLDSDNFEYQMVFAGDGPMRSELAHQLPRARFLGYLKGKDLSQVYASSDLFIFPSTTETFGNVILEANASGLPVIGVKKGGVKNLIEYGQNGFLATPHSAREMASFVRLILKNPGLQAMMRQKAIHFASQFSLQTINEKLIGIYSKLISDIPTIRAQQSEYFFKS</sequence>
<dbReference type="HOGENOM" id="CLU_009583_2_0_0"/>
<reference evidence="4 5" key="1">
    <citation type="submission" date="2011-09" db="EMBL/GenBank/DDBJ databases">
        <title>The permanent draft genome of Caldithrix abyssi DSM 13497.</title>
        <authorList>
            <consortium name="US DOE Joint Genome Institute (JGI-PGF)"/>
            <person name="Lucas S."/>
            <person name="Han J."/>
            <person name="Lapidus A."/>
            <person name="Bruce D."/>
            <person name="Goodwin L."/>
            <person name="Pitluck S."/>
            <person name="Peters L."/>
            <person name="Kyrpides N."/>
            <person name="Mavromatis K."/>
            <person name="Ivanova N."/>
            <person name="Mikhailova N."/>
            <person name="Chertkov O."/>
            <person name="Detter J.C."/>
            <person name="Tapia R."/>
            <person name="Han C."/>
            <person name="Land M."/>
            <person name="Hauser L."/>
            <person name="Markowitz V."/>
            <person name="Cheng J.-F."/>
            <person name="Hugenholtz P."/>
            <person name="Woyke T."/>
            <person name="Wu D."/>
            <person name="Spring S."/>
            <person name="Brambilla E."/>
            <person name="Klenk H.-P."/>
            <person name="Eisen J.A."/>
        </authorList>
    </citation>
    <scope>NUCLEOTIDE SEQUENCE [LARGE SCALE GENOMIC DNA]</scope>
    <source>
        <strain evidence="4 5">DSM 13497</strain>
    </source>
</reference>
<keyword evidence="4" id="KW-0808">Transferase</keyword>
<dbReference type="PaxDb" id="880073-Calab_2530"/>
<dbReference type="InterPro" id="IPR028098">
    <property type="entry name" value="Glyco_trans_4-like_N"/>
</dbReference>
<accession>H1XNG9</accession>